<dbReference type="GO" id="GO:0003677">
    <property type="term" value="F:DNA binding"/>
    <property type="evidence" value="ECO:0007669"/>
    <property type="project" value="InterPro"/>
</dbReference>
<dbReference type="PANTHER" id="PTHR36180:SF2">
    <property type="entry name" value="BRO FAMILY PROTEIN"/>
    <property type="match status" value="1"/>
</dbReference>
<dbReference type="InterPro" id="IPR010982">
    <property type="entry name" value="Lambda_DNA-bd_dom_sf"/>
</dbReference>
<sequence length="218" mass="24367">MSELQVFTNPEFGQVRTVTIEEEPWFVGKDVAVALGYESPRAAVSKKVDPEDKGVSEMETPSGKQQMTIINESGLYALIFGSKLESAKRFKHWVTHDVLPAIRKTGSYSIIPKARALTTDDYMKAAQLAATCRNERLPYVLGFLEQAGFNIPEVTATPPALDGPVDCTEIQRLMDERGISVTELSKLTNICKASLSYYKRGIYKPNRERYRIIIDALT</sequence>
<evidence type="ECO:0000259" key="1">
    <source>
        <dbReference type="PROSITE" id="PS51750"/>
    </source>
</evidence>
<dbReference type="EMBL" id="NOUV01000005">
    <property type="protein sequence ID" value="PDX87851.1"/>
    <property type="molecule type" value="Genomic_DNA"/>
</dbReference>
<dbReference type="RefSeq" id="WP_097791514.1">
    <property type="nucleotide sequence ID" value="NZ_NOUV01000005.1"/>
</dbReference>
<dbReference type="SMART" id="SM01040">
    <property type="entry name" value="Bro-N"/>
    <property type="match status" value="1"/>
</dbReference>
<name>A0A2A7B941_9FIRM</name>
<evidence type="ECO:0000313" key="3">
    <source>
        <dbReference type="Proteomes" id="UP000220904"/>
    </source>
</evidence>
<proteinExistence type="predicted"/>
<evidence type="ECO:0000313" key="2">
    <source>
        <dbReference type="EMBL" id="PDX87851.1"/>
    </source>
</evidence>
<dbReference type="PROSITE" id="PS51750">
    <property type="entry name" value="BRO_N"/>
    <property type="match status" value="1"/>
</dbReference>
<organism evidence="2 3">
    <name type="scientific">Faecalibacterium prausnitzii</name>
    <dbReference type="NCBI Taxonomy" id="853"/>
    <lineage>
        <taxon>Bacteria</taxon>
        <taxon>Bacillati</taxon>
        <taxon>Bacillota</taxon>
        <taxon>Clostridia</taxon>
        <taxon>Eubacteriales</taxon>
        <taxon>Oscillospiraceae</taxon>
        <taxon>Faecalibacterium</taxon>
    </lineage>
</organism>
<dbReference type="SUPFAM" id="SSF47413">
    <property type="entry name" value="lambda repressor-like DNA-binding domains"/>
    <property type="match status" value="1"/>
</dbReference>
<dbReference type="OrthoDB" id="9812611at2"/>
<dbReference type="Pfam" id="PF02498">
    <property type="entry name" value="Bro-N"/>
    <property type="match status" value="1"/>
</dbReference>
<dbReference type="AlphaFoldDB" id="A0A2A7B941"/>
<dbReference type="PANTHER" id="PTHR36180">
    <property type="entry name" value="DNA-BINDING PROTEIN-RELATED-RELATED"/>
    <property type="match status" value="1"/>
</dbReference>
<accession>A0A2A7B941</accession>
<reference evidence="2 3" key="1">
    <citation type="journal article" date="2017" name="Front. Microbiol.">
        <title>New Insights into the Diversity of the Genus Faecalibacterium.</title>
        <authorList>
            <person name="Benevides L."/>
            <person name="Burman S."/>
            <person name="Martin R."/>
            <person name="Robert V."/>
            <person name="Thomas M."/>
            <person name="Miquel S."/>
            <person name="Chain F."/>
            <person name="Sokol H."/>
            <person name="Bermudez-Humaran L.G."/>
            <person name="Morrison M."/>
            <person name="Langella P."/>
            <person name="Azevedo V.A."/>
            <person name="Chatel J.M."/>
            <person name="Soares S."/>
        </authorList>
    </citation>
    <scope>NUCLEOTIDE SEQUENCE [LARGE SCALE GENOMIC DNA]</scope>
    <source>
        <strain evidence="2 3">AHMP21</strain>
    </source>
</reference>
<protein>
    <recommendedName>
        <fullName evidence="1">Bro-N domain-containing protein</fullName>
    </recommendedName>
</protein>
<dbReference type="Proteomes" id="UP000220904">
    <property type="component" value="Unassembled WGS sequence"/>
</dbReference>
<dbReference type="InterPro" id="IPR003497">
    <property type="entry name" value="BRO_N_domain"/>
</dbReference>
<comment type="caution">
    <text evidence="2">The sequence shown here is derived from an EMBL/GenBank/DDBJ whole genome shotgun (WGS) entry which is preliminary data.</text>
</comment>
<feature type="domain" description="Bro-N" evidence="1">
    <location>
        <begin position="1"/>
        <end position="106"/>
    </location>
</feature>
<gene>
    <name evidence="2" type="ORF">CHR60_02185</name>
</gene>